<dbReference type="PANTHER" id="PTHR21143">
    <property type="entry name" value="INVERTEBRATE GUSTATORY RECEPTOR"/>
    <property type="match status" value="1"/>
</dbReference>
<evidence type="ECO:0000256" key="7">
    <source>
        <dbReference type="ARBA" id="ARBA00023224"/>
    </source>
</evidence>
<dbReference type="Proteomes" id="UP000695000">
    <property type="component" value="Unplaced"/>
</dbReference>
<evidence type="ECO:0000256" key="2">
    <source>
        <dbReference type="ARBA" id="ARBA00022475"/>
    </source>
</evidence>
<keyword evidence="3 8" id="KW-0812">Transmembrane</keyword>
<evidence type="ECO:0000256" key="3">
    <source>
        <dbReference type="ARBA" id="ARBA00022692"/>
    </source>
</evidence>
<accession>A0ABM1NBA5</accession>
<organism evidence="9 10">
    <name type="scientific">Nicrophorus vespilloides</name>
    <name type="common">Boreal carrion beetle</name>
    <dbReference type="NCBI Taxonomy" id="110193"/>
    <lineage>
        <taxon>Eukaryota</taxon>
        <taxon>Metazoa</taxon>
        <taxon>Ecdysozoa</taxon>
        <taxon>Arthropoda</taxon>
        <taxon>Hexapoda</taxon>
        <taxon>Insecta</taxon>
        <taxon>Pterygota</taxon>
        <taxon>Neoptera</taxon>
        <taxon>Endopterygota</taxon>
        <taxon>Coleoptera</taxon>
        <taxon>Polyphaga</taxon>
        <taxon>Staphyliniformia</taxon>
        <taxon>Silphidae</taxon>
        <taxon>Nicrophorinae</taxon>
        <taxon>Nicrophorus</taxon>
    </lineage>
</organism>
<dbReference type="RefSeq" id="XP_017784105.1">
    <property type="nucleotide sequence ID" value="XM_017928616.1"/>
</dbReference>
<gene>
    <name evidence="10" type="primary">LOC108567898</name>
</gene>
<feature type="transmembrane region" description="Helical" evidence="8">
    <location>
        <begin position="87"/>
        <end position="103"/>
    </location>
</feature>
<evidence type="ECO:0000313" key="10">
    <source>
        <dbReference type="RefSeq" id="XP_017784105.1"/>
    </source>
</evidence>
<evidence type="ECO:0000256" key="8">
    <source>
        <dbReference type="SAM" id="Phobius"/>
    </source>
</evidence>
<evidence type="ECO:0000256" key="6">
    <source>
        <dbReference type="ARBA" id="ARBA00023170"/>
    </source>
</evidence>
<protein>
    <submittedName>
        <fullName evidence="10">Uncharacterized protein LOC108567898</fullName>
    </submittedName>
</protein>
<sequence>MHLVGISAIFLISESKYCAINGFLKGLVRNDLTPYEKYILNKKDEKPPILLDEFPDESCTVYQKILNMHNEITIIVRSLNNVCGYDLTMYMAIVTFSMLSFIYDICNDLALNVKGVELPPRTIYAPEYWSLIGVFVLMIVITSSSKLMDTSNETKIYLHQLRNTYPQLQEHVESFSLQLMQAQLKINAAKFFTIHVGIMYNLASAWITYIIIFMQLDTDIATVDND</sequence>
<proteinExistence type="predicted"/>
<dbReference type="Pfam" id="PF08395">
    <property type="entry name" value="7tm_7"/>
    <property type="match status" value="1"/>
</dbReference>
<feature type="transmembrane region" description="Helical" evidence="8">
    <location>
        <begin position="123"/>
        <end position="141"/>
    </location>
</feature>
<dbReference type="InterPro" id="IPR013604">
    <property type="entry name" value="7TM_chemorcpt"/>
</dbReference>
<evidence type="ECO:0000256" key="4">
    <source>
        <dbReference type="ARBA" id="ARBA00022989"/>
    </source>
</evidence>
<keyword evidence="9" id="KW-1185">Reference proteome</keyword>
<keyword evidence="2" id="KW-1003">Cell membrane</keyword>
<dbReference type="PANTHER" id="PTHR21143:SF133">
    <property type="entry name" value="GUSTATORY AND PHEROMONE RECEPTOR 32A-RELATED"/>
    <property type="match status" value="1"/>
</dbReference>
<keyword evidence="7" id="KW-0807">Transducer</keyword>
<evidence type="ECO:0000313" key="9">
    <source>
        <dbReference type="Proteomes" id="UP000695000"/>
    </source>
</evidence>
<evidence type="ECO:0000256" key="1">
    <source>
        <dbReference type="ARBA" id="ARBA00004651"/>
    </source>
</evidence>
<evidence type="ECO:0000256" key="5">
    <source>
        <dbReference type="ARBA" id="ARBA00023136"/>
    </source>
</evidence>
<feature type="transmembrane region" description="Helical" evidence="8">
    <location>
        <begin position="191"/>
        <end position="216"/>
    </location>
</feature>
<dbReference type="GeneID" id="108567898"/>
<reference evidence="10" key="1">
    <citation type="submission" date="2025-08" db="UniProtKB">
        <authorList>
            <consortium name="RefSeq"/>
        </authorList>
    </citation>
    <scope>IDENTIFICATION</scope>
    <source>
        <tissue evidence="10">Whole Larva</tissue>
    </source>
</reference>
<comment type="subcellular location">
    <subcellularLocation>
        <location evidence="1">Cell membrane</location>
        <topology evidence="1">Multi-pass membrane protein</topology>
    </subcellularLocation>
</comment>
<keyword evidence="4 8" id="KW-1133">Transmembrane helix</keyword>
<keyword evidence="5 8" id="KW-0472">Membrane</keyword>
<keyword evidence="6" id="KW-0675">Receptor</keyword>
<name>A0ABM1NBA5_NICVS</name>